<dbReference type="EMBL" id="JAYRBN010000073">
    <property type="protein sequence ID" value="KAL2733607.1"/>
    <property type="molecule type" value="Genomic_DNA"/>
</dbReference>
<keyword evidence="2" id="KW-1133">Transmembrane helix</keyword>
<reference evidence="3 4" key="1">
    <citation type="journal article" date="2024" name="Ann. Entomol. Soc. Am.">
        <title>Genomic analyses of the southern and eastern yellowjacket wasps (Hymenoptera: Vespidae) reveal evolutionary signatures of social life.</title>
        <authorList>
            <person name="Catto M.A."/>
            <person name="Caine P.B."/>
            <person name="Orr S.E."/>
            <person name="Hunt B.G."/>
            <person name="Goodisman M.A.D."/>
        </authorList>
    </citation>
    <scope>NUCLEOTIDE SEQUENCE [LARGE SCALE GENOMIC DNA]</scope>
    <source>
        <strain evidence="3">232</strain>
        <tissue evidence="3">Head and thorax</tissue>
    </source>
</reference>
<accession>A0ABD2BLG0</accession>
<dbReference type="Proteomes" id="UP001607303">
    <property type="component" value="Unassembled WGS sequence"/>
</dbReference>
<comment type="caution">
    <text evidence="3">The sequence shown here is derived from an EMBL/GenBank/DDBJ whole genome shotgun (WGS) entry which is preliminary data.</text>
</comment>
<organism evidence="3 4">
    <name type="scientific">Vespula maculifrons</name>
    <name type="common">Eastern yellow jacket</name>
    <name type="synonym">Wasp</name>
    <dbReference type="NCBI Taxonomy" id="7453"/>
    <lineage>
        <taxon>Eukaryota</taxon>
        <taxon>Metazoa</taxon>
        <taxon>Ecdysozoa</taxon>
        <taxon>Arthropoda</taxon>
        <taxon>Hexapoda</taxon>
        <taxon>Insecta</taxon>
        <taxon>Pterygota</taxon>
        <taxon>Neoptera</taxon>
        <taxon>Endopterygota</taxon>
        <taxon>Hymenoptera</taxon>
        <taxon>Apocrita</taxon>
        <taxon>Aculeata</taxon>
        <taxon>Vespoidea</taxon>
        <taxon>Vespidae</taxon>
        <taxon>Vespinae</taxon>
        <taxon>Vespula</taxon>
    </lineage>
</organism>
<name>A0ABD2BLG0_VESMC</name>
<keyword evidence="2" id="KW-0812">Transmembrane</keyword>
<proteinExistence type="predicted"/>
<feature type="region of interest" description="Disordered" evidence="1">
    <location>
        <begin position="1"/>
        <end position="63"/>
    </location>
</feature>
<sequence length="205" mass="22737">MKENWERSIVEMETTQEKDNDTKEGKREIRIRRRLDGPGSREIKSKNVLDNENRNGAKEKGSMRDIQLQVSQPTYLSTVGTETLYGPEITNNPIESSSYCHGRIGLTAMPVLVVVVVIVVVVIVVVVVVVTVVTRSSNSSSSSSSSDGAVVFHGISECGATPLLAIVVVVLLLPLLLWWWWWRQWEVEGLENSRGVEGGSCRLET</sequence>
<keyword evidence="4" id="KW-1185">Reference proteome</keyword>
<evidence type="ECO:0000313" key="3">
    <source>
        <dbReference type="EMBL" id="KAL2733607.1"/>
    </source>
</evidence>
<feature type="transmembrane region" description="Helical" evidence="2">
    <location>
        <begin position="111"/>
        <end position="133"/>
    </location>
</feature>
<evidence type="ECO:0000256" key="2">
    <source>
        <dbReference type="SAM" id="Phobius"/>
    </source>
</evidence>
<dbReference type="AlphaFoldDB" id="A0ABD2BLG0"/>
<keyword evidence="2" id="KW-0472">Membrane</keyword>
<evidence type="ECO:0000256" key="1">
    <source>
        <dbReference type="SAM" id="MobiDB-lite"/>
    </source>
</evidence>
<protein>
    <submittedName>
        <fullName evidence="3">Uncharacterized protein</fullName>
    </submittedName>
</protein>
<gene>
    <name evidence="3" type="ORF">V1477_014041</name>
</gene>
<feature type="transmembrane region" description="Helical" evidence="2">
    <location>
        <begin position="163"/>
        <end position="182"/>
    </location>
</feature>
<evidence type="ECO:0000313" key="4">
    <source>
        <dbReference type="Proteomes" id="UP001607303"/>
    </source>
</evidence>